<dbReference type="RefSeq" id="WP_132940159.1">
    <property type="nucleotide sequence ID" value="NZ_CP119676.1"/>
</dbReference>
<evidence type="ECO:0000313" key="1">
    <source>
        <dbReference type="EMBL" id="TCS59954.1"/>
    </source>
</evidence>
<proteinExistence type="predicted"/>
<dbReference type="EMBL" id="SLZW01000014">
    <property type="protein sequence ID" value="TCS59954.1"/>
    <property type="molecule type" value="Genomic_DNA"/>
</dbReference>
<reference evidence="1 2" key="1">
    <citation type="submission" date="2019-03" db="EMBL/GenBank/DDBJ databases">
        <title>Genomic Encyclopedia of Type Strains, Phase IV (KMG-IV): sequencing the most valuable type-strain genomes for metagenomic binning, comparative biology and taxonomic classification.</title>
        <authorList>
            <person name="Goeker M."/>
        </authorList>
    </citation>
    <scope>NUCLEOTIDE SEQUENCE [LARGE SCALE GENOMIC DNA]</scope>
    <source>
        <strain evidence="1 2">DSM 101688</strain>
    </source>
</reference>
<accession>A0A4R3J470</accession>
<protein>
    <submittedName>
        <fullName evidence="1">Uncharacterized protein</fullName>
    </submittedName>
</protein>
<dbReference type="AlphaFoldDB" id="A0A4R3J470"/>
<name>A0A4R3J470_9PROT</name>
<evidence type="ECO:0000313" key="2">
    <source>
        <dbReference type="Proteomes" id="UP000295304"/>
    </source>
</evidence>
<gene>
    <name evidence="1" type="ORF">EDD55_1145</name>
</gene>
<organism evidence="1 2">
    <name type="scientific">Varunaivibrio sulfuroxidans</name>
    <dbReference type="NCBI Taxonomy" id="1773489"/>
    <lineage>
        <taxon>Bacteria</taxon>
        <taxon>Pseudomonadati</taxon>
        <taxon>Pseudomonadota</taxon>
        <taxon>Alphaproteobacteria</taxon>
        <taxon>Rhodospirillales</taxon>
        <taxon>Magnetovibrionaceae</taxon>
        <taxon>Varunaivibrio</taxon>
    </lineage>
</organism>
<comment type="caution">
    <text evidence="1">The sequence shown here is derived from an EMBL/GenBank/DDBJ whole genome shotgun (WGS) entry which is preliminary data.</text>
</comment>
<keyword evidence="2" id="KW-1185">Reference proteome</keyword>
<sequence length="147" mass="16367">MTNSQNASTSKALASLQRKMAREHAASIARGRTPEAEKYRSAQNALLKTVKDIGRSGDIDTIIAAEKAVLDNEKRLYGNSSGMNASLDTAMMELFVANPLSFFMLKNSSRIWPSRYWGRQNRDPPLEGISPRKGHRIDIARPRGYIS</sequence>
<dbReference type="Proteomes" id="UP000295304">
    <property type="component" value="Unassembled WGS sequence"/>
</dbReference>